<evidence type="ECO:0000256" key="4">
    <source>
        <dbReference type="ARBA" id="ARBA00023295"/>
    </source>
</evidence>
<dbReference type="RefSeq" id="WP_210578803.1">
    <property type="nucleotide sequence ID" value="NZ_LK995471.1"/>
</dbReference>
<dbReference type="AlphaFoldDB" id="A0A1L7RG94"/>
<dbReference type="InterPro" id="IPR023296">
    <property type="entry name" value="Glyco_hydro_beta-prop_sf"/>
</dbReference>
<dbReference type="UniPathway" id="UPA00667"/>
<dbReference type="CDD" id="cd08998">
    <property type="entry name" value="GH43_Arb43a-like"/>
    <property type="match status" value="1"/>
</dbReference>
<comment type="pathway">
    <text evidence="1 5">Glycan metabolism; L-arabinan degradation.</text>
</comment>
<dbReference type="SUPFAM" id="SSF75005">
    <property type="entry name" value="Arabinanase/levansucrase/invertase"/>
    <property type="match status" value="1"/>
</dbReference>
<evidence type="ECO:0000256" key="1">
    <source>
        <dbReference type="ARBA" id="ARBA00004834"/>
    </source>
</evidence>
<sequence length="357" mass="37193">MNRRSLLVLGSLLSSQAVLGLAGGCAAKSNADDAGRGPAAEVPTLAGDLVAHDPALLLDEQGAPLAVFSTGDASIAGGAILVRISEDGGTTWGKRTGAWRLADEPSWTHEAVPGLMNYWAPDVVRVDDEIRLYYAASTFGSSRSAIGLMANAAFDPTDPQTGWEDRGVVITSGDGEAYNAIDPSVLTDADGRTWMAFGSFWGGIFAVELGRDGLRADPTAEPIRLADRGTALNDVEGAALAQHHGWYYLFVSFGSCCQGTDSTYEIAVGRSEAITGPYLDRSGASLLDGGGTVLLSSQGNMIGPGGGAVAGDWLVHHYYDADNGGTPTLALRRLAWDDDWPVLLSTEELSASAQATA</sequence>
<feature type="binding site" evidence="7">
    <location>
        <position position="140"/>
    </location>
    <ligand>
        <name>substrate</name>
    </ligand>
</feature>
<gene>
    <name evidence="10" type="ORF">AAM4_0511</name>
</gene>
<dbReference type="EMBL" id="LK995471">
    <property type="protein sequence ID" value="CED90406.1"/>
    <property type="molecule type" value="Genomic_DNA"/>
</dbReference>
<dbReference type="Gene3D" id="2.115.10.20">
    <property type="entry name" value="Glycosyl hydrolase domain, family 43"/>
    <property type="match status" value="1"/>
</dbReference>
<dbReference type="PANTHER" id="PTHR43301">
    <property type="entry name" value="ARABINAN ENDO-1,5-ALPHA-L-ARABINOSIDASE"/>
    <property type="match status" value="1"/>
</dbReference>
<keyword evidence="3 5" id="KW-0378">Hydrolase</keyword>
<dbReference type="PIRSF" id="PIRSF026534">
    <property type="entry name" value="Endo_alpha-L-arabinosidase"/>
    <property type="match status" value="1"/>
</dbReference>
<keyword evidence="4 5" id="KW-0326">Glycosidase</keyword>
<dbReference type="GO" id="GO:0046558">
    <property type="term" value="F:arabinan endo-1,5-alpha-L-arabinosidase activity"/>
    <property type="evidence" value="ECO:0007669"/>
    <property type="project" value="InterPro"/>
</dbReference>
<reference evidence="10" key="1">
    <citation type="submission" date="2014-07" db="EMBL/GenBank/DDBJ databases">
        <authorList>
            <person name="Zhang J.E."/>
            <person name="Yang H."/>
            <person name="Guo J."/>
            <person name="Deng Z."/>
            <person name="Luo H."/>
            <person name="Luo M."/>
            <person name="Zhao B."/>
        </authorList>
    </citation>
    <scope>NUCLEOTIDE SEQUENCE</scope>
    <source>
        <strain evidence="10">AM4</strain>
    </source>
</reference>
<dbReference type="Pfam" id="PF04616">
    <property type="entry name" value="Glyco_hydro_43"/>
    <property type="match status" value="1"/>
</dbReference>
<name>A0A1L7RG94_9ACTO</name>
<evidence type="ECO:0000256" key="2">
    <source>
        <dbReference type="ARBA" id="ARBA00009865"/>
    </source>
</evidence>
<evidence type="ECO:0000256" key="8">
    <source>
        <dbReference type="PIRSR" id="PIRSR606710-2"/>
    </source>
</evidence>
<feature type="binding site" evidence="7">
    <location>
        <position position="53"/>
    </location>
    <ligand>
        <name>substrate</name>
    </ligand>
</feature>
<feature type="site" description="Important for catalytic activity, responsible for pKa modulation of the active site Glu and correct orientation of both the proton donor and substrate" evidence="8">
    <location>
        <position position="182"/>
    </location>
</feature>
<dbReference type="InterPro" id="IPR016840">
    <property type="entry name" value="Glyco_hydro_43_endo_a_Ara-ase"/>
</dbReference>
<feature type="active site" description="Proton acceptor" evidence="6">
    <location>
        <position position="53"/>
    </location>
</feature>
<feature type="binding site" evidence="7">
    <location>
        <begin position="199"/>
        <end position="201"/>
    </location>
    <ligand>
        <name>substrate</name>
    </ligand>
</feature>
<dbReference type="GO" id="GO:0031222">
    <property type="term" value="P:arabinan catabolic process"/>
    <property type="evidence" value="ECO:0007669"/>
    <property type="project" value="UniProtKB-UniPathway"/>
</dbReference>
<feature type="signal peptide" evidence="9">
    <location>
        <begin position="1"/>
        <end position="20"/>
    </location>
</feature>
<protein>
    <submittedName>
        <fullName evidence="10">Arabinan endo-1,5-alpha-L-arabinosidase</fullName>
    </submittedName>
</protein>
<comment type="similarity">
    <text evidence="2 5">Belongs to the glycosyl hydrolase 43 family.</text>
</comment>
<proteinExistence type="inferred from homology"/>
<evidence type="ECO:0000313" key="10">
    <source>
        <dbReference type="EMBL" id="CED90406.1"/>
    </source>
</evidence>
<evidence type="ECO:0000256" key="3">
    <source>
        <dbReference type="ARBA" id="ARBA00022801"/>
    </source>
</evidence>
<dbReference type="InterPro" id="IPR050727">
    <property type="entry name" value="GH43_arabinanases"/>
</dbReference>
<organism evidence="10">
    <name type="scientific">Actinomyces succiniciruminis</name>
    <dbReference type="NCBI Taxonomy" id="1522002"/>
    <lineage>
        <taxon>Bacteria</taxon>
        <taxon>Bacillati</taxon>
        <taxon>Actinomycetota</taxon>
        <taxon>Actinomycetes</taxon>
        <taxon>Actinomycetales</taxon>
        <taxon>Actinomycetaceae</taxon>
        <taxon>Actinomyces</taxon>
    </lineage>
</organism>
<dbReference type="InterPro" id="IPR006710">
    <property type="entry name" value="Glyco_hydro_43"/>
</dbReference>
<dbReference type="PANTHER" id="PTHR43301:SF3">
    <property type="entry name" value="ARABINAN ENDO-1,5-ALPHA-L-ARABINOSIDASE A-RELATED"/>
    <property type="match status" value="1"/>
</dbReference>
<evidence type="ECO:0000256" key="6">
    <source>
        <dbReference type="PIRSR" id="PIRSR026534-1"/>
    </source>
</evidence>
<evidence type="ECO:0000256" key="9">
    <source>
        <dbReference type="SAM" id="SignalP"/>
    </source>
</evidence>
<feature type="binding site" evidence="7">
    <location>
        <begin position="179"/>
        <end position="182"/>
    </location>
    <ligand>
        <name>substrate</name>
    </ligand>
</feature>
<dbReference type="PROSITE" id="PS51257">
    <property type="entry name" value="PROKAR_LIPOPROTEIN"/>
    <property type="match status" value="1"/>
</dbReference>
<feature type="chain" id="PRO_5038967965" evidence="9">
    <location>
        <begin position="21"/>
        <end position="357"/>
    </location>
</feature>
<evidence type="ECO:0000256" key="7">
    <source>
        <dbReference type="PIRSR" id="PIRSR026534-2"/>
    </source>
</evidence>
<evidence type="ECO:0000256" key="5">
    <source>
        <dbReference type="PIRNR" id="PIRNR026534"/>
    </source>
</evidence>
<keyword evidence="9" id="KW-0732">Signal</keyword>
<feature type="active site" description="Proton donor" evidence="6">
    <location>
        <position position="236"/>
    </location>
</feature>
<accession>A0A1L7RG94</accession>